<evidence type="ECO:0000313" key="4">
    <source>
        <dbReference type="EMBL" id="KAF2676315.1"/>
    </source>
</evidence>
<dbReference type="Proteomes" id="UP000799291">
    <property type="component" value="Unassembled WGS sequence"/>
</dbReference>
<dbReference type="PROSITE" id="PS00061">
    <property type="entry name" value="ADH_SHORT"/>
    <property type="match status" value="1"/>
</dbReference>
<dbReference type="GO" id="GO:0016491">
    <property type="term" value="F:oxidoreductase activity"/>
    <property type="evidence" value="ECO:0007669"/>
    <property type="project" value="UniProtKB-KW"/>
</dbReference>
<dbReference type="EMBL" id="MU005636">
    <property type="protein sequence ID" value="KAF2676315.1"/>
    <property type="molecule type" value="Genomic_DNA"/>
</dbReference>
<keyword evidence="2" id="KW-0521">NADP</keyword>
<proteinExistence type="inferred from homology"/>
<keyword evidence="3" id="KW-0560">Oxidoreductase</keyword>
<gene>
    <name evidence="4" type="ORF">K458DRAFT_447556</name>
</gene>
<name>A0A6G1IDV7_9PLEO</name>
<dbReference type="SUPFAM" id="SSF51735">
    <property type="entry name" value="NAD(P)-binding Rossmann-fold domains"/>
    <property type="match status" value="1"/>
</dbReference>
<reference evidence="4" key="1">
    <citation type="journal article" date="2020" name="Stud. Mycol.">
        <title>101 Dothideomycetes genomes: a test case for predicting lifestyles and emergence of pathogens.</title>
        <authorList>
            <person name="Haridas S."/>
            <person name="Albert R."/>
            <person name="Binder M."/>
            <person name="Bloem J."/>
            <person name="Labutti K."/>
            <person name="Salamov A."/>
            <person name="Andreopoulos B."/>
            <person name="Baker S."/>
            <person name="Barry K."/>
            <person name="Bills G."/>
            <person name="Bluhm B."/>
            <person name="Cannon C."/>
            <person name="Castanera R."/>
            <person name="Culley D."/>
            <person name="Daum C."/>
            <person name="Ezra D."/>
            <person name="Gonzalez J."/>
            <person name="Henrissat B."/>
            <person name="Kuo A."/>
            <person name="Liang C."/>
            <person name="Lipzen A."/>
            <person name="Lutzoni F."/>
            <person name="Magnuson J."/>
            <person name="Mondo S."/>
            <person name="Nolan M."/>
            <person name="Ohm R."/>
            <person name="Pangilinan J."/>
            <person name="Park H.-J."/>
            <person name="Ramirez L."/>
            <person name="Alfaro M."/>
            <person name="Sun H."/>
            <person name="Tritt A."/>
            <person name="Yoshinaga Y."/>
            <person name="Zwiers L.-H."/>
            <person name="Turgeon B."/>
            <person name="Goodwin S."/>
            <person name="Spatafora J."/>
            <person name="Crous P."/>
            <person name="Grigoriev I."/>
        </authorList>
    </citation>
    <scope>NUCLEOTIDE SEQUENCE</scope>
    <source>
        <strain evidence="4">CBS 122367</strain>
    </source>
</reference>
<comment type="similarity">
    <text evidence="1">Belongs to the short-chain dehydrogenases/reductases (SDR) family.</text>
</comment>
<dbReference type="OrthoDB" id="2898618at2759"/>
<dbReference type="AlphaFoldDB" id="A0A6G1IDV7"/>
<dbReference type="InterPro" id="IPR052178">
    <property type="entry name" value="Sec_Metab_Biosynth_SDR"/>
</dbReference>
<accession>A0A6G1IDV7</accession>
<keyword evidence="5" id="KW-1185">Reference proteome</keyword>
<dbReference type="Gene3D" id="3.40.50.720">
    <property type="entry name" value="NAD(P)-binding Rossmann-like Domain"/>
    <property type="match status" value="1"/>
</dbReference>
<dbReference type="InterPro" id="IPR020904">
    <property type="entry name" value="Sc_DH/Rdtase_CS"/>
</dbReference>
<dbReference type="CDD" id="cd05233">
    <property type="entry name" value="SDR_c"/>
    <property type="match status" value="1"/>
</dbReference>
<dbReference type="InterPro" id="IPR036291">
    <property type="entry name" value="NAD(P)-bd_dom_sf"/>
</dbReference>
<sequence length="310" mass="33032">MHEAANEDKFDIDASALFNCRDVVAVVTGGGTGIGLMIAQALERNGAKCVYIVGRRAEVLDRAAKTSRYGRILPFPGDVTDRSRVSELVATVQREFGRLDVLVNCAAVMSIWHRDLHIPNDGSVESVQKVLMNEAKEDWAAQFNVNVTAVYFLIAAFLSLLKQSNDYWEGASEASTPILPARTAQVITVAGIAAFSRAMAGCMGYVASKAAVLHLMKTLSTVMAPTGIRFNCICPGIFPSEITAGKGHLDEENRNQLGPISKSEVPQGRSGNVQDMAGAALFLCGGGGTYCNGLVLVLDGGRLSISPSTY</sequence>
<evidence type="ECO:0000313" key="5">
    <source>
        <dbReference type="Proteomes" id="UP000799291"/>
    </source>
</evidence>
<dbReference type="PANTHER" id="PTHR43618">
    <property type="entry name" value="7-ALPHA-HYDROXYSTEROID DEHYDROGENASE"/>
    <property type="match status" value="1"/>
</dbReference>
<evidence type="ECO:0000256" key="2">
    <source>
        <dbReference type="ARBA" id="ARBA00022857"/>
    </source>
</evidence>
<dbReference type="PRINTS" id="PR00081">
    <property type="entry name" value="GDHRDH"/>
</dbReference>
<protein>
    <submittedName>
        <fullName evidence="4">NAD(P)-binding protein</fullName>
    </submittedName>
</protein>
<dbReference type="InterPro" id="IPR002347">
    <property type="entry name" value="SDR_fam"/>
</dbReference>
<dbReference type="Pfam" id="PF13561">
    <property type="entry name" value="adh_short_C2"/>
    <property type="match status" value="1"/>
</dbReference>
<dbReference type="PANTHER" id="PTHR43618:SF18">
    <property type="entry name" value="SHORT CHAIN DEHYDROGENASE_REDUCTASE FAMILY (AFU_ORTHOLOGUE AFUA_5G12480)"/>
    <property type="match status" value="1"/>
</dbReference>
<organism evidence="4 5">
    <name type="scientific">Lentithecium fluviatile CBS 122367</name>
    <dbReference type="NCBI Taxonomy" id="1168545"/>
    <lineage>
        <taxon>Eukaryota</taxon>
        <taxon>Fungi</taxon>
        <taxon>Dikarya</taxon>
        <taxon>Ascomycota</taxon>
        <taxon>Pezizomycotina</taxon>
        <taxon>Dothideomycetes</taxon>
        <taxon>Pleosporomycetidae</taxon>
        <taxon>Pleosporales</taxon>
        <taxon>Massarineae</taxon>
        <taxon>Lentitheciaceae</taxon>
        <taxon>Lentithecium</taxon>
    </lineage>
</organism>
<evidence type="ECO:0000256" key="3">
    <source>
        <dbReference type="ARBA" id="ARBA00023002"/>
    </source>
</evidence>
<evidence type="ECO:0000256" key="1">
    <source>
        <dbReference type="ARBA" id="ARBA00006484"/>
    </source>
</evidence>